<dbReference type="Proteomes" id="UP000094974">
    <property type="component" value="Unassembled WGS sequence"/>
</dbReference>
<sequence>MTNFNNMSMVEKLDWLSESLATAITNVAYTSWKHLSDEQKEMVKVAFHKDLESNNIDVTDELIKAVKKEFTGSPMASMLVEYISKFTKVTKQLKPESKATIVKFDEFGFPVVLHTVIKGVGIEPYAQYNDSLVIEHQPKQKRKLWETRVLPYEELMINDGWIDIDTDKAMHNVIKSDEYVTIKQSKYRCFDKHFLKDIKALINQQPLVII</sequence>
<reference evidence="2" key="1">
    <citation type="submission" date="2016-05" db="EMBL/GenBank/DDBJ databases">
        <title>Whole genome shotgun sequencing of cultured foodborne pathogen.</title>
        <authorList>
            <person name="Zheng J."/>
            <person name="Timme R."/>
            <person name="Allard M."/>
            <person name="Strain E."/>
            <person name="Luo Y."/>
            <person name="Brown E."/>
        </authorList>
    </citation>
    <scope>NUCLEOTIDE SEQUENCE [LARGE SCALE GENOMIC DNA]</scope>
    <source>
        <strain evidence="2">CFSAN034343</strain>
    </source>
</reference>
<dbReference type="EMBL" id="LYND01000145">
    <property type="protein sequence ID" value="ODA07652.1"/>
    <property type="molecule type" value="Genomic_DNA"/>
</dbReference>
<keyword evidence="2" id="KW-1185">Reference proteome</keyword>
<accession>A0ABX2ZA01</accession>
<dbReference type="RefSeq" id="WP_068940990.1">
    <property type="nucleotide sequence ID" value="NZ_LYND01000145.1"/>
</dbReference>
<evidence type="ECO:0000313" key="2">
    <source>
        <dbReference type="Proteomes" id="UP000094974"/>
    </source>
</evidence>
<comment type="caution">
    <text evidence="1">The sequence shown here is derived from an EMBL/GenBank/DDBJ whole genome shotgun (WGS) entry which is preliminary data.</text>
</comment>
<organism evidence="1 2">
    <name type="scientific">Paenibacillus polymyxa</name>
    <name type="common">Bacillus polymyxa</name>
    <dbReference type="NCBI Taxonomy" id="1406"/>
    <lineage>
        <taxon>Bacteria</taxon>
        <taxon>Bacillati</taxon>
        <taxon>Bacillota</taxon>
        <taxon>Bacilli</taxon>
        <taxon>Bacillales</taxon>
        <taxon>Paenibacillaceae</taxon>
        <taxon>Paenibacillus</taxon>
    </lineage>
</organism>
<proteinExistence type="predicted"/>
<evidence type="ECO:0000313" key="1">
    <source>
        <dbReference type="EMBL" id="ODA07652.1"/>
    </source>
</evidence>
<name>A0ABX2ZA01_PAEPO</name>
<protein>
    <submittedName>
        <fullName evidence="1">Uncharacterized protein</fullName>
    </submittedName>
</protein>
<gene>
    <name evidence="1" type="ORF">A7312_28305</name>
</gene>